<dbReference type="EMBL" id="JAIVGD010000001">
    <property type="protein sequence ID" value="KAH0783021.1"/>
    <property type="molecule type" value="Genomic_DNA"/>
</dbReference>
<comment type="caution">
    <text evidence="2">The sequence shown here is derived from an EMBL/GenBank/DDBJ whole genome shotgun (WGS) entry which is preliminary data.</text>
</comment>
<evidence type="ECO:0000313" key="3">
    <source>
        <dbReference type="Proteomes" id="UP000826656"/>
    </source>
</evidence>
<evidence type="ECO:0000313" key="2">
    <source>
        <dbReference type="EMBL" id="KAH0783021.1"/>
    </source>
</evidence>
<keyword evidence="3" id="KW-1185">Reference proteome</keyword>
<dbReference type="Proteomes" id="UP000826656">
    <property type="component" value="Unassembled WGS sequence"/>
</dbReference>
<keyword evidence="1" id="KW-0472">Membrane</keyword>
<proteinExistence type="predicted"/>
<name>A0ABQ7WQL2_SOLTU</name>
<organism evidence="2 3">
    <name type="scientific">Solanum tuberosum</name>
    <name type="common">Potato</name>
    <dbReference type="NCBI Taxonomy" id="4113"/>
    <lineage>
        <taxon>Eukaryota</taxon>
        <taxon>Viridiplantae</taxon>
        <taxon>Streptophyta</taxon>
        <taxon>Embryophyta</taxon>
        <taxon>Tracheophyta</taxon>
        <taxon>Spermatophyta</taxon>
        <taxon>Magnoliopsida</taxon>
        <taxon>eudicotyledons</taxon>
        <taxon>Gunneridae</taxon>
        <taxon>Pentapetalae</taxon>
        <taxon>asterids</taxon>
        <taxon>lamiids</taxon>
        <taxon>Solanales</taxon>
        <taxon>Solanaceae</taxon>
        <taxon>Solanoideae</taxon>
        <taxon>Solaneae</taxon>
        <taxon>Solanum</taxon>
    </lineage>
</organism>
<accession>A0ABQ7WQL2</accession>
<evidence type="ECO:0000256" key="1">
    <source>
        <dbReference type="SAM" id="Phobius"/>
    </source>
</evidence>
<reference evidence="2 3" key="1">
    <citation type="journal article" date="2021" name="bioRxiv">
        <title>Chromosome-scale and haplotype-resolved genome assembly of a tetraploid potato cultivar.</title>
        <authorList>
            <person name="Sun H."/>
            <person name="Jiao W.-B."/>
            <person name="Krause K."/>
            <person name="Campoy J.A."/>
            <person name="Goel M."/>
            <person name="Folz-Donahue K."/>
            <person name="Kukat C."/>
            <person name="Huettel B."/>
            <person name="Schneeberger K."/>
        </authorList>
    </citation>
    <scope>NUCLEOTIDE SEQUENCE [LARGE SCALE GENOMIC DNA]</scope>
    <source>
        <strain evidence="2">SolTubOtavaFocal</strain>
        <tissue evidence="2">Leaves</tissue>
    </source>
</reference>
<sequence length="61" mass="7197">MAVNLPRTVLESGYVYIFVFLEISMFAFFAIQQNWKRGWDLSWTATYLLQDKHGMAAMFQN</sequence>
<feature type="transmembrane region" description="Helical" evidence="1">
    <location>
        <begin position="13"/>
        <end position="31"/>
    </location>
</feature>
<gene>
    <name evidence="2" type="ORF">KY290_002619</name>
</gene>
<keyword evidence="1" id="KW-1133">Transmembrane helix</keyword>
<protein>
    <submittedName>
        <fullName evidence="2">Uncharacterized protein</fullName>
    </submittedName>
</protein>
<keyword evidence="1" id="KW-0812">Transmembrane</keyword>